<evidence type="ECO:0000256" key="1">
    <source>
        <dbReference type="SAM" id="MobiDB-lite"/>
    </source>
</evidence>
<dbReference type="Pfam" id="PF00379">
    <property type="entry name" value="Chitin_bind_4"/>
    <property type="match status" value="1"/>
</dbReference>
<reference evidence="2" key="1">
    <citation type="submission" date="2021-02" db="EMBL/GenBank/DDBJ databases">
        <authorList>
            <person name="Bekaert M."/>
        </authorList>
    </citation>
    <scope>NUCLEOTIDE SEQUENCE</scope>
    <source>
        <strain evidence="2">IoA-00</strain>
    </source>
</reference>
<organism evidence="2 3">
    <name type="scientific">Lepeophtheirus salmonis</name>
    <name type="common">Salmon louse</name>
    <name type="synonym">Caligus salmonis</name>
    <dbReference type="NCBI Taxonomy" id="72036"/>
    <lineage>
        <taxon>Eukaryota</taxon>
        <taxon>Metazoa</taxon>
        <taxon>Ecdysozoa</taxon>
        <taxon>Arthropoda</taxon>
        <taxon>Crustacea</taxon>
        <taxon>Multicrustacea</taxon>
        <taxon>Hexanauplia</taxon>
        <taxon>Copepoda</taxon>
        <taxon>Siphonostomatoida</taxon>
        <taxon>Caligidae</taxon>
        <taxon>Lepeophtheirus</taxon>
    </lineage>
</organism>
<dbReference type="EMBL" id="HG994594">
    <property type="protein sequence ID" value="CAF2860177.1"/>
    <property type="molecule type" value="Genomic_DNA"/>
</dbReference>
<feature type="compositionally biased region" description="Gly residues" evidence="1">
    <location>
        <begin position="124"/>
        <end position="143"/>
    </location>
</feature>
<dbReference type="OrthoDB" id="6339622at2759"/>
<feature type="region of interest" description="Disordered" evidence="1">
    <location>
        <begin position="123"/>
        <end position="163"/>
    </location>
</feature>
<evidence type="ECO:0000313" key="2">
    <source>
        <dbReference type="EMBL" id="CAF2860177.1"/>
    </source>
</evidence>
<name>A0A7R8CLP6_LEPSM</name>
<keyword evidence="3" id="KW-1185">Reference proteome</keyword>
<protein>
    <submittedName>
        <fullName evidence="2">(salmon louse) hypothetical protein</fullName>
    </submittedName>
</protein>
<proteinExistence type="predicted"/>
<accession>A0A7R8CLP6</accession>
<dbReference type="PROSITE" id="PS51155">
    <property type="entry name" value="CHIT_BIND_RR_2"/>
    <property type="match status" value="1"/>
</dbReference>
<gene>
    <name evidence="2" type="ORF">LSAA_6113</name>
</gene>
<sequence length="163" mass="15883">MKILTFAHYSYGVGQVGAASSGGAVSTSAGGSEAGGAGLSFWRFSTVAEGSTSGPAAPVVPILSATNNAPENGIKQEAVGSTVTNGEESVVTMKGSYEYSGPDGQTYVVDWIADDNGFQPSATGGAGGFGGSDTAGGAGGFGQSFGASCNKPSVPPLSSNGRK</sequence>
<dbReference type="GO" id="GO:0042302">
    <property type="term" value="F:structural constituent of cuticle"/>
    <property type="evidence" value="ECO:0007669"/>
    <property type="project" value="UniProtKB-UniRule"/>
</dbReference>
<evidence type="ECO:0000313" key="3">
    <source>
        <dbReference type="Proteomes" id="UP000675881"/>
    </source>
</evidence>
<dbReference type="AlphaFoldDB" id="A0A7R8CLP6"/>
<dbReference type="InterPro" id="IPR000618">
    <property type="entry name" value="Insect_cuticle"/>
</dbReference>
<dbReference type="Proteomes" id="UP000675881">
    <property type="component" value="Chromosome 15"/>
</dbReference>